<keyword evidence="2" id="KW-1185">Reference proteome</keyword>
<dbReference type="Proteomes" id="UP001207468">
    <property type="component" value="Unassembled WGS sequence"/>
</dbReference>
<sequence>MFARLSELNGDEVHYPTRPVDKDKAEQELAVNIKKATSPEETAPKQKHVRKCIVFTWDYHSSISFWSGLRVQPILSDEVQAFKALIMVHKVLQEGHPVTIKEAQSQTGWLETCSRTIGHDGGKGYGPLIRAYVQFLLAKLRFHRLRPEFNGLFEYEEYVTLKGIDDPNEGYETISDLMQLQDQIESFQKMVFSNFRASANNDCRISSLVPLVKESWGIYRFITSMLRAMYRRTNDMEALEPLRQRYNAQHYSLRKFYYECSNLKYLTGLINVPKLGQEPPNLFDNEGAPDLPARPTTAARSPTPPPAAPVADESVISEQARLLKQYEDQQAALKAQQEAEERRRQELERQQQLEFEQRQREQQERERLALEQLQQQQLYQLNNQAAQRVNELERELLGARGQFERDQLLLEQYDRVGASSGDFPVPLLTVSFQRVKALEGELGSISANVNSQIASKDELIKQLQDQVTLWRNKYESLAKLYSQLRTEHLDMLSKSKQLQLKANSAQEAIDRMERMERDLKAKNLELADMLRERDRARFDVDRQKSSHREEIERLRRELDFAHERAEDATRSKSSEVSSVLQRYNRQISELEDTLRSKQIQLDDLLAKLDGASGELDRLRDEKDQEIAILQEGMDSTLQQLSEVQQSQGFMDEATNAQIDTLILDNRKRLNQIIDSILQACQTKIDEAIYELESPVQVGNQNSTPEYTLSMIEKSLSNATDFATIFNLYLGGQPGGDHVDVIKGANEFAQAIADTLRSVKGITRLVDDEDAADKLVGIAKSAGDVGYRFFLNLQSYKLELIDRNQRTSVAMRNNGEIRNALTKLSESVESIIPKSKSLTKTNGDIGDLVEKEMLGAAKAIEAATQRLHQLMARPRDTGRSSALDLQVHDSILSTALAITNAIARLIQAATESQKEIVAQGKGTSSTQQFYKRNNRWTDGLISAARSVAFATNLLIEAADGVLSGTHSLEQLIVASNEVAGATAQLVAASRVKANLMSKTQERLELAAKAVTEACKALVKLVRTISAKQVEEEDVDYKNMAVLEFKKREMEQQVEILRLEKDLGAARHRLGAMRRAGYHTDETD</sequence>
<proteinExistence type="predicted"/>
<reference evidence="1" key="1">
    <citation type="submission" date="2021-03" db="EMBL/GenBank/DDBJ databases">
        <title>Evolutionary priming and transition to the ectomycorrhizal habit in an iconic lineage of mushroom-forming fungi: is preadaptation a requirement?</title>
        <authorList>
            <consortium name="DOE Joint Genome Institute"/>
            <person name="Looney B.P."/>
            <person name="Miyauchi S."/>
            <person name="Morin E."/>
            <person name="Drula E."/>
            <person name="Courty P.E."/>
            <person name="Chicoki N."/>
            <person name="Fauchery L."/>
            <person name="Kohler A."/>
            <person name="Kuo A."/>
            <person name="LaButti K."/>
            <person name="Pangilinan J."/>
            <person name="Lipzen A."/>
            <person name="Riley R."/>
            <person name="Andreopoulos W."/>
            <person name="He G."/>
            <person name="Johnson J."/>
            <person name="Barry K.W."/>
            <person name="Grigoriev I.V."/>
            <person name="Nagy L."/>
            <person name="Hibbett D."/>
            <person name="Henrissat B."/>
            <person name="Matheny P.B."/>
            <person name="Labbe J."/>
            <person name="Martin A.F."/>
        </authorList>
    </citation>
    <scope>NUCLEOTIDE SEQUENCE</scope>
    <source>
        <strain evidence="1">BPL698</strain>
    </source>
</reference>
<organism evidence="1 2">
    <name type="scientific">Russula earlei</name>
    <dbReference type="NCBI Taxonomy" id="71964"/>
    <lineage>
        <taxon>Eukaryota</taxon>
        <taxon>Fungi</taxon>
        <taxon>Dikarya</taxon>
        <taxon>Basidiomycota</taxon>
        <taxon>Agaricomycotina</taxon>
        <taxon>Agaricomycetes</taxon>
        <taxon>Russulales</taxon>
        <taxon>Russulaceae</taxon>
        <taxon>Russula</taxon>
    </lineage>
</organism>
<gene>
    <name evidence="1" type="ORF">F5148DRAFT_1352001</name>
</gene>
<accession>A0ACC0ULV3</accession>
<comment type="caution">
    <text evidence="1">The sequence shown here is derived from an EMBL/GenBank/DDBJ whole genome shotgun (WGS) entry which is preliminary data.</text>
</comment>
<dbReference type="EMBL" id="JAGFNK010000008">
    <property type="protein sequence ID" value="KAI9512556.1"/>
    <property type="molecule type" value="Genomic_DNA"/>
</dbReference>
<evidence type="ECO:0000313" key="2">
    <source>
        <dbReference type="Proteomes" id="UP001207468"/>
    </source>
</evidence>
<evidence type="ECO:0000313" key="1">
    <source>
        <dbReference type="EMBL" id="KAI9512556.1"/>
    </source>
</evidence>
<name>A0ACC0ULV3_9AGAM</name>
<protein>
    <submittedName>
        <fullName evidence="1">ANTH domain-containing protein</fullName>
    </submittedName>
</protein>